<dbReference type="InterPro" id="IPR025877">
    <property type="entry name" value="MobA-like_NTP_Trfase"/>
</dbReference>
<dbReference type="GO" id="GO:0019134">
    <property type="term" value="F:glucosamine-1-phosphate N-acetyltransferase activity"/>
    <property type="evidence" value="ECO:0007669"/>
    <property type="project" value="UniProtKB-UniRule"/>
</dbReference>
<dbReference type="GO" id="GO:0071555">
    <property type="term" value="P:cell wall organization"/>
    <property type="evidence" value="ECO:0007669"/>
    <property type="project" value="UniProtKB-KW"/>
</dbReference>
<feature type="region of interest" description="N-acetyltransferase" evidence="18">
    <location>
        <begin position="253"/>
        <end position="454"/>
    </location>
</feature>
<evidence type="ECO:0000256" key="16">
    <source>
        <dbReference type="ARBA" id="ARBA00048493"/>
    </source>
</evidence>
<keyword evidence="9 18" id="KW-0460">Magnesium</keyword>
<evidence type="ECO:0000256" key="15">
    <source>
        <dbReference type="ARBA" id="ARBA00048247"/>
    </source>
</evidence>
<comment type="cofactor">
    <cofactor evidence="18">
        <name>Mg(2+)</name>
        <dbReference type="ChEBI" id="CHEBI:18420"/>
    </cofactor>
    <text evidence="18">Binds 1 Mg(2+) ion per subunit.</text>
</comment>
<keyword evidence="10 18" id="KW-0133">Cell shape</keyword>
<dbReference type="GO" id="GO:0000287">
    <property type="term" value="F:magnesium ion binding"/>
    <property type="evidence" value="ECO:0007669"/>
    <property type="project" value="UniProtKB-UniRule"/>
</dbReference>
<dbReference type="GO" id="GO:0016020">
    <property type="term" value="C:membrane"/>
    <property type="evidence" value="ECO:0007669"/>
    <property type="project" value="GOC"/>
</dbReference>
<dbReference type="NCBIfam" id="NF010933">
    <property type="entry name" value="PRK14353.1"/>
    <property type="match status" value="1"/>
</dbReference>
<feature type="binding site" evidence="18">
    <location>
        <position position="107"/>
    </location>
    <ligand>
        <name>Mg(2+)</name>
        <dbReference type="ChEBI" id="CHEBI:18420"/>
    </ligand>
</feature>
<evidence type="ECO:0000256" key="9">
    <source>
        <dbReference type="ARBA" id="ARBA00022842"/>
    </source>
</evidence>
<evidence type="ECO:0000256" key="18">
    <source>
        <dbReference type="HAMAP-Rule" id="MF_01631"/>
    </source>
</evidence>
<keyword evidence="11 18" id="KW-0573">Peptidoglycan synthesis</keyword>
<feature type="domain" description="MobA-like NTP transferase" evidence="20">
    <location>
        <begin position="7"/>
        <end position="138"/>
    </location>
</feature>
<dbReference type="InterPro" id="IPR018357">
    <property type="entry name" value="Hexapep_transf_CS"/>
</dbReference>
<dbReference type="InterPro" id="IPR050065">
    <property type="entry name" value="GlmU-like"/>
</dbReference>
<evidence type="ECO:0000256" key="6">
    <source>
        <dbReference type="ARBA" id="ARBA00022695"/>
    </source>
</evidence>
<evidence type="ECO:0000256" key="8">
    <source>
        <dbReference type="ARBA" id="ARBA00022737"/>
    </source>
</evidence>
<dbReference type="GO" id="GO:0003977">
    <property type="term" value="F:UDP-N-acetylglucosamine diphosphorylase activity"/>
    <property type="evidence" value="ECO:0007669"/>
    <property type="project" value="UniProtKB-UniRule"/>
</dbReference>
<dbReference type="CDD" id="cd03353">
    <property type="entry name" value="LbH_GlmU_C"/>
    <property type="match status" value="1"/>
</dbReference>
<name>A0AAE3CZ70_9HYPH</name>
<dbReference type="InterPro" id="IPR011004">
    <property type="entry name" value="Trimer_LpxA-like_sf"/>
</dbReference>
<comment type="pathway">
    <text evidence="18">Nucleotide-sugar biosynthesis; UDP-N-acetyl-alpha-D-glucosamine biosynthesis; UDP-N-acetyl-alpha-D-glucosamine from N-acetyl-alpha-D-glucosamine 1-phosphate: step 1/1.</text>
</comment>
<dbReference type="Proteomes" id="UP001196509">
    <property type="component" value="Unassembled WGS sequence"/>
</dbReference>
<comment type="similarity">
    <text evidence="2 18">In the C-terminal section; belongs to the transferase hexapeptide repeat family.</text>
</comment>
<feature type="binding site" evidence="18">
    <location>
        <position position="77"/>
    </location>
    <ligand>
        <name>UDP-N-acetyl-alpha-D-glucosamine</name>
        <dbReference type="ChEBI" id="CHEBI:57705"/>
    </ligand>
</feature>
<dbReference type="InterPro" id="IPR001451">
    <property type="entry name" value="Hexapep"/>
</dbReference>
<keyword evidence="12 18" id="KW-0511">Multifunctional enzyme</keyword>
<comment type="subunit">
    <text evidence="18">Homotrimer.</text>
</comment>
<dbReference type="GO" id="GO:0009252">
    <property type="term" value="P:peptidoglycan biosynthetic process"/>
    <property type="evidence" value="ECO:0007669"/>
    <property type="project" value="UniProtKB-UniRule"/>
</dbReference>
<comment type="similarity">
    <text evidence="3 18">In the N-terminal section; belongs to the N-acetylglucosamine-1-phosphate uridyltransferase family.</text>
</comment>
<dbReference type="GO" id="GO:0009245">
    <property type="term" value="P:lipid A biosynthetic process"/>
    <property type="evidence" value="ECO:0007669"/>
    <property type="project" value="UniProtKB-UniRule"/>
</dbReference>
<feature type="binding site" evidence="18">
    <location>
        <position position="390"/>
    </location>
    <ligand>
        <name>acetyl-CoA</name>
        <dbReference type="ChEBI" id="CHEBI:57288"/>
    </ligand>
</feature>
<dbReference type="SUPFAM" id="SSF53448">
    <property type="entry name" value="Nucleotide-diphospho-sugar transferases"/>
    <property type="match status" value="1"/>
</dbReference>
<keyword evidence="22" id="KW-1185">Reference proteome</keyword>
<comment type="subcellular location">
    <subcellularLocation>
        <location evidence="1 18">Cytoplasm</location>
    </subcellularLocation>
</comment>
<feature type="binding site" evidence="18">
    <location>
        <position position="365"/>
    </location>
    <ligand>
        <name>acetyl-CoA</name>
        <dbReference type="ChEBI" id="CHEBI:57288"/>
    </ligand>
</feature>
<evidence type="ECO:0000256" key="10">
    <source>
        <dbReference type="ARBA" id="ARBA00022960"/>
    </source>
</evidence>
<keyword evidence="4 18" id="KW-0963">Cytoplasm</keyword>
<dbReference type="Pfam" id="PF00132">
    <property type="entry name" value="Hexapep"/>
    <property type="match status" value="2"/>
</dbReference>
<keyword evidence="14 18" id="KW-0961">Cell wall biogenesis/degradation</keyword>
<feature type="binding site" evidence="18">
    <location>
        <position position="336"/>
    </location>
    <ligand>
        <name>UDP-N-acetyl-alpha-D-glucosamine</name>
        <dbReference type="ChEBI" id="CHEBI:57705"/>
    </ligand>
</feature>
<dbReference type="Pfam" id="PF12804">
    <property type="entry name" value="NTP_transf_3"/>
    <property type="match status" value="1"/>
</dbReference>
<evidence type="ECO:0000256" key="11">
    <source>
        <dbReference type="ARBA" id="ARBA00022984"/>
    </source>
</evidence>
<dbReference type="GO" id="GO:0000902">
    <property type="term" value="P:cell morphogenesis"/>
    <property type="evidence" value="ECO:0007669"/>
    <property type="project" value="UniProtKB-UniRule"/>
</dbReference>
<evidence type="ECO:0000256" key="5">
    <source>
        <dbReference type="ARBA" id="ARBA00022679"/>
    </source>
</evidence>
<comment type="caution">
    <text evidence="18">Lacks conserved residue(s) required for the propagation of feature annotation.</text>
</comment>
<dbReference type="GO" id="GO:0005737">
    <property type="term" value="C:cytoplasm"/>
    <property type="evidence" value="ECO:0007669"/>
    <property type="project" value="UniProtKB-SubCell"/>
</dbReference>
<feature type="region of interest" description="Pyrophosphorylase" evidence="18">
    <location>
        <begin position="1"/>
        <end position="231"/>
    </location>
</feature>
<feature type="active site" description="Proton acceptor" evidence="18">
    <location>
        <position position="348"/>
    </location>
</feature>
<dbReference type="CDD" id="cd02540">
    <property type="entry name" value="GT2_GlmU_N_bac"/>
    <property type="match status" value="1"/>
</dbReference>
<dbReference type="EC" id="2.7.7.23" evidence="18"/>
<evidence type="ECO:0000256" key="19">
    <source>
        <dbReference type="SAM" id="MobiDB-lite"/>
    </source>
</evidence>
<comment type="pathway">
    <text evidence="18">Bacterial outer membrane biogenesis; LPS lipid A biosynthesis.</text>
</comment>
<comment type="pathway">
    <text evidence="18">Nucleotide-sugar biosynthesis; UDP-N-acetyl-alpha-D-glucosamine biosynthesis; N-acetyl-alpha-D-glucosamine 1-phosphate from alpha-D-glucosamine 6-phosphate (route II): step 2/2.</text>
</comment>
<evidence type="ECO:0000259" key="20">
    <source>
        <dbReference type="Pfam" id="PF12804"/>
    </source>
</evidence>
<gene>
    <name evidence="18 21" type="primary">glmU</name>
    <name evidence="21" type="ORF">K1W69_07475</name>
</gene>
<dbReference type="Gene3D" id="3.90.550.10">
    <property type="entry name" value="Spore Coat Polysaccharide Biosynthesis Protein SpsA, Chain A"/>
    <property type="match status" value="1"/>
</dbReference>
<evidence type="ECO:0000256" key="4">
    <source>
        <dbReference type="ARBA" id="ARBA00022490"/>
    </source>
</evidence>
<evidence type="ECO:0000256" key="7">
    <source>
        <dbReference type="ARBA" id="ARBA00022723"/>
    </source>
</evidence>
<keyword evidence="7 18" id="KW-0479">Metal-binding</keyword>
<evidence type="ECO:0000256" key="14">
    <source>
        <dbReference type="ARBA" id="ARBA00023316"/>
    </source>
</evidence>
<protein>
    <recommendedName>
        <fullName evidence="18">Bifunctional protein GlmU</fullName>
    </recommendedName>
    <domain>
        <recommendedName>
            <fullName evidence="18">UDP-N-acetylglucosamine pyrophosphorylase</fullName>
            <ecNumber evidence="18">2.7.7.23</ecNumber>
        </recommendedName>
        <alternativeName>
            <fullName evidence="18">N-acetylglucosamine-1-phosphate uridyltransferase</fullName>
        </alternativeName>
    </domain>
    <domain>
        <recommendedName>
            <fullName evidence="18">Glucosamine-1-phosphate N-acetyltransferase</fullName>
            <ecNumber evidence="18">2.3.1.157</ecNumber>
        </recommendedName>
    </domain>
</protein>
<feature type="binding site" evidence="18">
    <location>
        <position position="157"/>
    </location>
    <ligand>
        <name>UDP-N-acetyl-alpha-D-glucosamine</name>
        <dbReference type="ChEBI" id="CHEBI:57705"/>
    </ligand>
</feature>
<comment type="caution">
    <text evidence="21">The sequence shown here is derived from an EMBL/GenBank/DDBJ whole genome shotgun (WGS) entry which is preliminary data.</text>
</comment>
<dbReference type="Gene3D" id="2.160.10.10">
    <property type="entry name" value="Hexapeptide repeat proteins"/>
    <property type="match status" value="1"/>
</dbReference>
<dbReference type="NCBIfam" id="TIGR01173">
    <property type="entry name" value="glmU"/>
    <property type="match status" value="1"/>
</dbReference>
<proteinExistence type="inferred from homology"/>
<dbReference type="PANTHER" id="PTHR43584">
    <property type="entry name" value="NUCLEOTIDYL TRANSFERASE"/>
    <property type="match status" value="1"/>
</dbReference>
<keyword evidence="13 18" id="KW-0012">Acyltransferase</keyword>
<comment type="function">
    <text evidence="17 18">Catalyzes the last two sequential reactions in the de novo biosynthetic pathway for UDP-N-acetylglucosamine (UDP-GlcNAc). The C-terminal domain catalyzes the transfer of acetyl group from acetyl coenzyme A to glucosamine-1-phosphate (GlcN-1-P) to produce N-acetylglucosamine-1-phosphate (GlcNAc-1-P), which is converted into UDP-GlcNAc by the transfer of uridine 5-monophosphate (from uridine 5-triphosphate), a reaction catalyzed by the N-terminal domain.</text>
</comment>
<feature type="binding site" evidence="18">
    <location>
        <position position="143"/>
    </location>
    <ligand>
        <name>UDP-N-acetyl-alpha-D-glucosamine</name>
        <dbReference type="ChEBI" id="CHEBI:57705"/>
    </ligand>
</feature>
<feature type="binding site" evidence="18">
    <location>
        <position position="362"/>
    </location>
    <ligand>
        <name>UDP-N-acetyl-alpha-D-glucosamine</name>
        <dbReference type="ChEBI" id="CHEBI:57705"/>
    </ligand>
</feature>
<dbReference type="SUPFAM" id="SSF51161">
    <property type="entry name" value="Trimeric LpxA-like enzymes"/>
    <property type="match status" value="1"/>
</dbReference>
<feature type="binding site" evidence="18">
    <location>
        <position position="229"/>
    </location>
    <ligand>
        <name>UDP-N-acetyl-alpha-D-glucosamine</name>
        <dbReference type="ChEBI" id="CHEBI:57705"/>
    </ligand>
</feature>
<feature type="binding site" evidence="18">
    <location>
        <position position="24"/>
    </location>
    <ligand>
        <name>UDP-N-acetyl-alpha-D-glucosamine</name>
        <dbReference type="ChEBI" id="CHEBI:57705"/>
    </ligand>
</feature>
<comment type="catalytic activity">
    <reaction evidence="15 18">
        <text>alpha-D-glucosamine 1-phosphate + acetyl-CoA = N-acetyl-alpha-D-glucosamine 1-phosphate + CoA + H(+)</text>
        <dbReference type="Rhea" id="RHEA:13725"/>
        <dbReference type="ChEBI" id="CHEBI:15378"/>
        <dbReference type="ChEBI" id="CHEBI:57287"/>
        <dbReference type="ChEBI" id="CHEBI:57288"/>
        <dbReference type="ChEBI" id="CHEBI:57776"/>
        <dbReference type="ChEBI" id="CHEBI:58516"/>
        <dbReference type="EC" id="2.3.1.157"/>
    </reaction>
</comment>
<reference evidence="21" key="1">
    <citation type="submission" date="2021-08" db="EMBL/GenBank/DDBJ databases">
        <title>Hoeflea bacterium WL0058 sp. nov., isolated from the sediment.</title>
        <authorList>
            <person name="Wang L."/>
            <person name="Zhang D."/>
        </authorList>
    </citation>
    <scope>NUCLEOTIDE SEQUENCE</scope>
    <source>
        <strain evidence="21">WL0058</strain>
    </source>
</reference>
<feature type="binding site" evidence="18">
    <location>
        <position position="408"/>
    </location>
    <ligand>
        <name>acetyl-CoA</name>
        <dbReference type="ChEBI" id="CHEBI:57288"/>
    </ligand>
</feature>
<feature type="binding site" evidence="18">
    <location>
        <position position="351"/>
    </location>
    <ligand>
        <name>UDP-N-acetyl-alpha-D-glucosamine</name>
        <dbReference type="ChEBI" id="CHEBI:57705"/>
    </ligand>
</feature>
<dbReference type="GO" id="GO:0006048">
    <property type="term" value="P:UDP-N-acetylglucosamine biosynthetic process"/>
    <property type="evidence" value="ECO:0007669"/>
    <property type="project" value="InterPro"/>
</dbReference>
<feature type="binding site" evidence="18">
    <location>
        <position position="425"/>
    </location>
    <ligand>
        <name>acetyl-CoA</name>
        <dbReference type="ChEBI" id="CHEBI:57288"/>
    </ligand>
</feature>
<comment type="catalytic activity">
    <reaction evidence="16 18">
        <text>N-acetyl-alpha-D-glucosamine 1-phosphate + UTP + H(+) = UDP-N-acetyl-alpha-D-glucosamine + diphosphate</text>
        <dbReference type="Rhea" id="RHEA:13509"/>
        <dbReference type="ChEBI" id="CHEBI:15378"/>
        <dbReference type="ChEBI" id="CHEBI:33019"/>
        <dbReference type="ChEBI" id="CHEBI:46398"/>
        <dbReference type="ChEBI" id="CHEBI:57705"/>
        <dbReference type="ChEBI" id="CHEBI:57776"/>
        <dbReference type="EC" id="2.7.7.23"/>
    </reaction>
</comment>
<feature type="binding site" evidence="18">
    <location>
        <position position="229"/>
    </location>
    <ligand>
        <name>Mg(2+)</name>
        <dbReference type="ChEBI" id="CHEBI:18420"/>
    </ligand>
</feature>
<dbReference type="HAMAP" id="MF_01631">
    <property type="entry name" value="GlmU"/>
    <property type="match status" value="1"/>
</dbReference>
<dbReference type="AlphaFoldDB" id="A0AAE3CZ70"/>
<feature type="binding site" evidence="18">
    <location>
        <begin position="82"/>
        <end position="83"/>
    </location>
    <ligand>
        <name>UDP-N-acetyl-alpha-D-glucosamine</name>
        <dbReference type="ChEBI" id="CHEBI:57705"/>
    </ligand>
</feature>
<feature type="binding site" evidence="18">
    <location>
        <position position="318"/>
    </location>
    <ligand>
        <name>UDP-N-acetyl-alpha-D-glucosamine</name>
        <dbReference type="ChEBI" id="CHEBI:57705"/>
    </ligand>
</feature>
<dbReference type="EC" id="2.3.1.157" evidence="18"/>
<keyword evidence="6 18" id="KW-0548">Nucleotidyltransferase</keyword>
<feature type="binding site" evidence="18">
    <location>
        <begin position="371"/>
        <end position="372"/>
    </location>
    <ligand>
        <name>acetyl-CoA</name>
        <dbReference type="ChEBI" id="CHEBI:57288"/>
    </ligand>
</feature>
<sequence>MARSCLAIILAAGESTRMNASRSKVLFPVGNLPMISHVISAAKAAGVGSVALVVGRDAEAVEAASRDVTDNLSVWEQKERLGTAHAALTAAQAIEEGYDDILVIFGDTPLVRSETLMQSRQMLADGADVAVIGFRTDKPHGYGRLIEENGELVAIREERDATDEERKIEFCNGGLMAINGHKALEMLRAIGNENAKLEYYLTDIVGIARDKGGRAVAVEASNRELIGINNRAELAEVEQLWQWDRRVDMMKSGVTMVAPETVFVSHDTMIEADVTIEPNVIIGPGVTIRSGAVIKGFSHLEGTTIGSDCTVGPFARLRPGADLQSGSKVGNFCEVKNATVGEGAKVNHLTYIGDASIGAKSNIGAGTITCNYDGVNKHFTQIGTEVFVGSNSSLVAPVAIGDHSYIASGSVITRDVPSQALAFGRARQENKEGVAEKIRARNHAIKADSGKPKK</sequence>
<evidence type="ECO:0000256" key="1">
    <source>
        <dbReference type="ARBA" id="ARBA00004496"/>
    </source>
</evidence>
<feature type="region of interest" description="Linker" evidence="18">
    <location>
        <begin position="232"/>
        <end position="252"/>
    </location>
</feature>
<organism evidence="21 22">
    <name type="scientific">Flavimaribacter sediminis</name>
    <dbReference type="NCBI Taxonomy" id="2865987"/>
    <lineage>
        <taxon>Bacteria</taxon>
        <taxon>Pseudomonadati</taxon>
        <taxon>Pseudomonadota</taxon>
        <taxon>Alphaproteobacteria</taxon>
        <taxon>Hyphomicrobiales</taxon>
        <taxon>Rhizobiaceae</taxon>
        <taxon>Flavimaribacter</taxon>
    </lineage>
</organism>
<keyword evidence="5 18" id="KW-0808">Transferase</keyword>
<evidence type="ECO:0000256" key="3">
    <source>
        <dbReference type="ARBA" id="ARBA00007947"/>
    </source>
</evidence>
<keyword evidence="8 18" id="KW-0677">Repeat</keyword>
<accession>A0AAE3CZ70</accession>
<evidence type="ECO:0000256" key="2">
    <source>
        <dbReference type="ARBA" id="ARBA00007707"/>
    </source>
</evidence>
<dbReference type="RefSeq" id="WP_220227658.1">
    <property type="nucleotide sequence ID" value="NZ_JAICBX010000001.1"/>
</dbReference>
<dbReference type="InterPro" id="IPR029044">
    <property type="entry name" value="Nucleotide-diphossugar_trans"/>
</dbReference>
<evidence type="ECO:0000256" key="13">
    <source>
        <dbReference type="ARBA" id="ARBA00023315"/>
    </source>
</evidence>
<feature type="binding site" evidence="18">
    <location>
        <begin position="10"/>
        <end position="13"/>
    </location>
    <ligand>
        <name>UDP-N-acetyl-alpha-D-glucosamine</name>
        <dbReference type="ChEBI" id="CHEBI:57705"/>
    </ligand>
</feature>
<evidence type="ECO:0000256" key="17">
    <source>
        <dbReference type="ARBA" id="ARBA00049628"/>
    </source>
</evidence>
<evidence type="ECO:0000313" key="21">
    <source>
        <dbReference type="EMBL" id="MBW8637025.1"/>
    </source>
</evidence>
<dbReference type="PANTHER" id="PTHR43584:SF3">
    <property type="entry name" value="BIFUNCTIONAL PROTEIN GLMU"/>
    <property type="match status" value="1"/>
</dbReference>
<feature type="region of interest" description="Disordered" evidence="19">
    <location>
        <begin position="432"/>
        <end position="454"/>
    </location>
</feature>
<dbReference type="PROSITE" id="PS00101">
    <property type="entry name" value="HEXAPEP_TRANSFERASES"/>
    <property type="match status" value="1"/>
</dbReference>
<evidence type="ECO:0000313" key="22">
    <source>
        <dbReference type="Proteomes" id="UP001196509"/>
    </source>
</evidence>
<dbReference type="InterPro" id="IPR005882">
    <property type="entry name" value="Bifunctional_GlmU"/>
</dbReference>
<dbReference type="InterPro" id="IPR038009">
    <property type="entry name" value="GlmU_C_LbH"/>
</dbReference>
<evidence type="ECO:0000256" key="12">
    <source>
        <dbReference type="ARBA" id="ARBA00023268"/>
    </source>
</evidence>
<feature type="binding site" evidence="18">
    <location>
        <position position="172"/>
    </location>
    <ligand>
        <name>UDP-N-acetyl-alpha-D-glucosamine</name>
        <dbReference type="ChEBI" id="CHEBI:57705"/>
    </ligand>
</feature>
<dbReference type="GO" id="GO:0008360">
    <property type="term" value="P:regulation of cell shape"/>
    <property type="evidence" value="ECO:0007669"/>
    <property type="project" value="UniProtKB-KW"/>
</dbReference>
<dbReference type="EMBL" id="JAICBX010000001">
    <property type="protein sequence ID" value="MBW8637025.1"/>
    <property type="molecule type" value="Genomic_DNA"/>
</dbReference>